<gene>
    <name evidence="1" type="ORF">H4F90_13285</name>
</gene>
<evidence type="ECO:0000313" key="1">
    <source>
        <dbReference type="EMBL" id="MBB1162952.1"/>
    </source>
</evidence>
<comment type="caution">
    <text evidence="1">The sequence shown here is derived from an EMBL/GenBank/DDBJ whole genome shotgun (WGS) entry which is preliminary data.</text>
</comment>
<dbReference type="Gene3D" id="3.40.50.1820">
    <property type="entry name" value="alpha/beta hydrolase"/>
    <property type="match status" value="1"/>
</dbReference>
<dbReference type="InterPro" id="IPR010662">
    <property type="entry name" value="RBBP9/YdeN"/>
</dbReference>
<dbReference type="Pfam" id="PF06821">
    <property type="entry name" value="Ser_hydrolase"/>
    <property type="match status" value="1"/>
</dbReference>
<reference evidence="1 2" key="1">
    <citation type="submission" date="2020-08" db="EMBL/GenBank/DDBJ databases">
        <title>Aquariorum lacteus gen. nov., sp. nov., a new member of the family Comamonadaceae, isolated from freshwater aquarium.</title>
        <authorList>
            <person name="Chun S.-J."/>
        </authorList>
    </citation>
    <scope>NUCLEOTIDE SEQUENCE [LARGE SCALE GENOMIC DNA]</scope>
    <source>
        <strain evidence="1 2">SJAQ100</strain>
    </source>
</reference>
<keyword evidence="2" id="KW-1185">Reference proteome</keyword>
<proteinExistence type="predicted"/>
<protein>
    <submittedName>
        <fullName evidence="1">Serine hydrolase family protein</fullName>
    </submittedName>
</protein>
<evidence type="ECO:0000313" key="2">
    <source>
        <dbReference type="Proteomes" id="UP000586093"/>
    </source>
</evidence>
<dbReference type="Proteomes" id="UP000586093">
    <property type="component" value="Unassembled WGS sequence"/>
</dbReference>
<dbReference type="RefSeq" id="WP_182665375.1">
    <property type="nucleotide sequence ID" value="NZ_JACIVI010000005.1"/>
</dbReference>
<accession>A0A839HNC3</accession>
<keyword evidence="1" id="KW-0378">Hydrolase</keyword>
<name>A0A839HNC3_9BURK</name>
<sequence length="192" mass="21142">MPAHPLALPILSLPGWGGSGPGHWQSRWEALHGDQRVEQADWRQPLRGDWMMRLEETLLSRSREELPVLLVAHSLGCHLVAAWASHSRNTGRVAGAFLVAPPDLERDPLPPQLHSWRPVQRLRLPFPALLVASSNDEVYCALPQALALAEDWGAEVREAGALGHVNADSGLGDWPQGRAWLNAWAARLPASR</sequence>
<dbReference type="EMBL" id="JACIVI010000005">
    <property type="protein sequence ID" value="MBB1162952.1"/>
    <property type="molecule type" value="Genomic_DNA"/>
</dbReference>
<dbReference type="AlphaFoldDB" id="A0A839HNC3"/>
<dbReference type="InterPro" id="IPR029058">
    <property type="entry name" value="AB_hydrolase_fold"/>
</dbReference>
<dbReference type="GO" id="GO:0016787">
    <property type="term" value="F:hydrolase activity"/>
    <property type="evidence" value="ECO:0007669"/>
    <property type="project" value="UniProtKB-KW"/>
</dbReference>
<dbReference type="SUPFAM" id="SSF53474">
    <property type="entry name" value="alpha/beta-Hydrolases"/>
    <property type="match status" value="1"/>
</dbReference>
<organism evidence="1 2">
    <name type="scientific">Aquariibacter albus</name>
    <dbReference type="NCBI Taxonomy" id="2759899"/>
    <lineage>
        <taxon>Bacteria</taxon>
        <taxon>Pseudomonadati</taxon>
        <taxon>Pseudomonadota</taxon>
        <taxon>Betaproteobacteria</taxon>
        <taxon>Burkholderiales</taxon>
        <taxon>Sphaerotilaceae</taxon>
        <taxon>Aquariibacter</taxon>
    </lineage>
</organism>